<proteinExistence type="predicted"/>
<evidence type="ECO:0000256" key="2">
    <source>
        <dbReference type="ARBA" id="ARBA00023163"/>
    </source>
</evidence>
<dbReference type="InterPro" id="IPR029062">
    <property type="entry name" value="Class_I_gatase-like"/>
</dbReference>
<dbReference type="PANTHER" id="PTHR43130">
    <property type="entry name" value="ARAC-FAMILY TRANSCRIPTIONAL REGULATOR"/>
    <property type="match status" value="1"/>
</dbReference>
<keyword evidence="5" id="KW-1185">Reference proteome</keyword>
<keyword evidence="2" id="KW-0804">Transcription</keyword>
<evidence type="ECO:0000313" key="4">
    <source>
        <dbReference type="EMBL" id="MCD2421375.1"/>
    </source>
</evidence>
<name>A0ABS8PKG9_9BACT</name>
<accession>A0ABS8PKG9</accession>
<protein>
    <submittedName>
        <fullName evidence="4">Helix-turn-helix domain-containing protein</fullName>
    </submittedName>
</protein>
<dbReference type="PROSITE" id="PS01124">
    <property type="entry name" value="HTH_ARAC_FAMILY_2"/>
    <property type="match status" value="1"/>
</dbReference>
<dbReference type="EMBL" id="JAJNEC010000003">
    <property type="protein sequence ID" value="MCD2421375.1"/>
    <property type="molecule type" value="Genomic_DNA"/>
</dbReference>
<sequence length="336" mass="37738">MKRICIYVPINGVIEAITPAARIFQTANEFLLANGYPAKFKIELVGLKKIIPLSNGLYSVTTDRLLKEVTEADLLIIPALIDGEMSKAVALNEPALPLIAAIHARGTEVASLCLGAFLLAATGILDHKKCSTHWAYYHEFMQLYPNVEIADGTVITDEAGIYSSGGANSIWNLLLYLVEKYTNRETAILLAKYFAIDIDRNSQNAFSIFKGQKDHNDEGIIQAQDFIEKNIGERISIDQLAGLIAVSRRSFERRFKQATNNTVLEYIQRVRIEAAKRKFETKRLNINEVMYDVGYTDTKAFRDVFKKVTGLTPIEYRNKYYKANLEMPAASYAFTA</sequence>
<dbReference type="InterPro" id="IPR009057">
    <property type="entry name" value="Homeodomain-like_sf"/>
</dbReference>
<dbReference type="Gene3D" id="1.10.10.60">
    <property type="entry name" value="Homeodomain-like"/>
    <property type="match status" value="2"/>
</dbReference>
<dbReference type="Proteomes" id="UP001199816">
    <property type="component" value="Unassembled WGS sequence"/>
</dbReference>
<dbReference type="RefSeq" id="WP_231002281.1">
    <property type="nucleotide sequence ID" value="NZ_JAJNEC010000003.1"/>
</dbReference>
<dbReference type="SUPFAM" id="SSF52317">
    <property type="entry name" value="Class I glutamine amidotransferase-like"/>
    <property type="match status" value="1"/>
</dbReference>
<feature type="domain" description="HTH araC/xylS-type" evidence="3">
    <location>
        <begin position="221"/>
        <end position="319"/>
    </location>
</feature>
<dbReference type="SUPFAM" id="SSF46689">
    <property type="entry name" value="Homeodomain-like"/>
    <property type="match status" value="2"/>
</dbReference>
<dbReference type="Gene3D" id="3.40.50.880">
    <property type="match status" value="1"/>
</dbReference>
<dbReference type="InterPro" id="IPR018060">
    <property type="entry name" value="HTH_AraC"/>
</dbReference>
<keyword evidence="1" id="KW-0805">Transcription regulation</keyword>
<evidence type="ECO:0000256" key="1">
    <source>
        <dbReference type="ARBA" id="ARBA00023015"/>
    </source>
</evidence>
<dbReference type="SMART" id="SM00342">
    <property type="entry name" value="HTH_ARAC"/>
    <property type="match status" value="1"/>
</dbReference>
<dbReference type="Pfam" id="PF01965">
    <property type="entry name" value="DJ-1_PfpI"/>
    <property type="match status" value="1"/>
</dbReference>
<reference evidence="4 5" key="1">
    <citation type="submission" date="2021-11" db="EMBL/GenBank/DDBJ databases">
        <title>Genomic of Niabella pedocola.</title>
        <authorList>
            <person name="Wu T."/>
        </authorList>
    </citation>
    <scope>NUCLEOTIDE SEQUENCE [LARGE SCALE GENOMIC DNA]</scope>
    <source>
        <strain evidence="4 5">JCM 31011</strain>
    </source>
</reference>
<comment type="caution">
    <text evidence="4">The sequence shown here is derived from an EMBL/GenBank/DDBJ whole genome shotgun (WGS) entry which is preliminary data.</text>
</comment>
<gene>
    <name evidence="4" type="ORF">LQ567_01280</name>
</gene>
<dbReference type="CDD" id="cd03138">
    <property type="entry name" value="GATase1_AraC_2"/>
    <property type="match status" value="1"/>
</dbReference>
<dbReference type="InterPro" id="IPR002818">
    <property type="entry name" value="DJ-1/PfpI"/>
</dbReference>
<dbReference type="InterPro" id="IPR052158">
    <property type="entry name" value="INH-QAR"/>
</dbReference>
<dbReference type="PANTHER" id="PTHR43130:SF3">
    <property type="entry name" value="HTH-TYPE TRANSCRIPTIONAL REGULATOR RV1931C"/>
    <property type="match status" value="1"/>
</dbReference>
<dbReference type="Pfam" id="PF12833">
    <property type="entry name" value="HTH_18"/>
    <property type="match status" value="1"/>
</dbReference>
<organism evidence="4 5">
    <name type="scientific">Niabella pedocola</name>
    <dbReference type="NCBI Taxonomy" id="1752077"/>
    <lineage>
        <taxon>Bacteria</taxon>
        <taxon>Pseudomonadati</taxon>
        <taxon>Bacteroidota</taxon>
        <taxon>Chitinophagia</taxon>
        <taxon>Chitinophagales</taxon>
        <taxon>Chitinophagaceae</taxon>
        <taxon>Niabella</taxon>
    </lineage>
</organism>
<evidence type="ECO:0000313" key="5">
    <source>
        <dbReference type="Proteomes" id="UP001199816"/>
    </source>
</evidence>
<evidence type="ECO:0000259" key="3">
    <source>
        <dbReference type="PROSITE" id="PS01124"/>
    </source>
</evidence>